<organism evidence="1 2">
    <name type="scientific">Chitinophaga skermanii</name>
    <dbReference type="NCBI Taxonomy" id="331697"/>
    <lineage>
        <taxon>Bacteria</taxon>
        <taxon>Pseudomonadati</taxon>
        <taxon>Bacteroidota</taxon>
        <taxon>Chitinophagia</taxon>
        <taxon>Chitinophagales</taxon>
        <taxon>Chitinophagaceae</taxon>
        <taxon>Chitinophaga</taxon>
    </lineage>
</organism>
<evidence type="ECO:0000313" key="1">
    <source>
        <dbReference type="EMBL" id="RAI99867.1"/>
    </source>
</evidence>
<dbReference type="EMBL" id="QLLL01000009">
    <property type="protein sequence ID" value="RAI99867.1"/>
    <property type="molecule type" value="Genomic_DNA"/>
</dbReference>
<name>A0A327Q7U1_9BACT</name>
<reference evidence="1 2" key="1">
    <citation type="submission" date="2018-06" db="EMBL/GenBank/DDBJ databases">
        <title>Genomic Encyclopedia of Archaeal and Bacterial Type Strains, Phase II (KMG-II): from individual species to whole genera.</title>
        <authorList>
            <person name="Goeker M."/>
        </authorList>
    </citation>
    <scope>NUCLEOTIDE SEQUENCE [LARGE SCALE GENOMIC DNA]</scope>
    <source>
        <strain evidence="1 2">DSM 23857</strain>
    </source>
</reference>
<keyword evidence="2" id="KW-1185">Reference proteome</keyword>
<gene>
    <name evidence="1" type="ORF">LX64_04421</name>
</gene>
<dbReference type="OrthoDB" id="6398539at2"/>
<dbReference type="Proteomes" id="UP000249547">
    <property type="component" value="Unassembled WGS sequence"/>
</dbReference>
<sequence>MENAPTYIKEMFIHAKVGLISKENFEAWLYQNKELPSLLTEDDYLELIPFPFKSAHATDFFQLIDKFIIPADFACYSLLSKLNEALDRNKHPGILHDFYSLFRDGYSFMEKLGLEYGIEYFESCVRVGIDSPETKKIVAEYFPSFVLEIVKIKALLETRQIVIVGESNVGTYSYADYRH</sequence>
<proteinExistence type="predicted"/>
<dbReference type="RefSeq" id="WP_111599816.1">
    <property type="nucleotide sequence ID" value="NZ_QLLL01000009.1"/>
</dbReference>
<dbReference type="AlphaFoldDB" id="A0A327Q7U1"/>
<protein>
    <submittedName>
        <fullName evidence="1">Uncharacterized protein</fullName>
    </submittedName>
</protein>
<evidence type="ECO:0000313" key="2">
    <source>
        <dbReference type="Proteomes" id="UP000249547"/>
    </source>
</evidence>
<accession>A0A327Q7U1</accession>
<comment type="caution">
    <text evidence="1">The sequence shown here is derived from an EMBL/GenBank/DDBJ whole genome shotgun (WGS) entry which is preliminary data.</text>
</comment>